<dbReference type="SUPFAM" id="SSF49464">
    <property type="entry name" value="Carboxypeptidase regulatory domain-like"/>
    <property type="match status" value="1"/>
</dbReference>
<evidence type="ECO:0000259" key="10">
    <source>
        <dbReference type="Pfam" id="PF00593"/>
    </source>
</evidence>
<dbReference type="Gene3D" id="2.40.170.20">
    <property type="entry name" value="TonB-dependent receptor, beta-barrel domain"/>
    <property type="match status" value="1"/>
</dbReference>
<keyword evidence="2 8" id="KW-0813">Transport</keyword>
<accession>A0ABP2KQH9</accession>
<comment type="similarity">
    <text evidence="8 9">Belongs to the TonB-dependent receptor family.</text>
</comment>
<evidence type="ECO:0000313" key="12">
    <source>
        <dbReference type="EMBL" id="EGF51394.1"/>
    </source>
</evidence>
<feature type="domain" description="TonB-dependent receptor-like beta-barrel" evidence="10">
    <location>
        <begin position="370"/>
        <end position="955"/>
    </location>
</feature>
<dbReference type="Gene3D" id="2.60.40.1120">
    <property type="entry name" value="Carboxypeptidase-like, regulatory domain"/>
    <property type="match status" value="1"/>
</dbReference>
<keyword evidence="4 8" id="KW-0812">Transmembrane</keyword>
<dbReference type="SUPFAM" id="SSF56935">
    <property type="entry name" value="Porins"/>
    <property type="match status" value="1"/>
</dbReference>
<dbReference type="Pfam" id="PF07715">
    <property type="entry name" value="Plug"/>
    <property type="match status" value="1"/>
</dbReference>
<evidence type="ECO:0000313" key="13">
    <source>
        <dbReference type="Proteomes" id="UP000010321"/>
    </source>
</evidence>
<feature type="domain" description="TonB-dependent receptor plug" evidence="11">
    <location>
        <begin position="99"/>
        <end position="205"/>
    </location>
</feature>
<dbReference type="NCBIfam" id="TIGR04057">
    <property type="entry name" value="SusC_RagA_signa"/>
    <property type="match status" value="1"/>
</dbReference>
<dbReference type="InterPro" id="IPR023996">
    <property type="entry name" value="TonB-dep_OMP_SusC/RagA"/>
</dbReference>
<evidence type="ECO:0000256" key="2">
    <source>
        <dbReference type="ARBA" id="ARBA00022448"/>
    </source>
</evidence>
<organism evidence="12 13">
    <name type="scientific">Bacteroides clarus YIT 12056</name>
    <dbReference type="NCBI Taxonomy" id="762984"/>
    <lineage>
        <taxon>Bacteria</taxon>
        <taxon>Pseudomonadati</taxon>
        <taxon>Bacteroidota</taxon>
        <taxon>Bacteroidia</taxon>
        <taxon>Bacteroidales</taxon>
        <taxon>Bacteroidaceae</taxon>
        <taxon>Bacteroides</taxon>
    </lineage>
</organism>
<keyword evidence="13" id="KW-1185">Reference proteome</keyword>
<evidence type="ECO:0000256" key="7">
    <source>
        <dbReference type="ARBA" id="ARBA00023237"/>
    </source>
</evidence>
<dbReference type="InterPro" id="IPR008969">
    <property type="entry name" value="CarboxyPept-like_regulatory"/>
</dbReference>
<dbReference type="InterPro" id="IPR000531">
    <property type="entry name" value="Beta-barrel_TonB"/>
</dbReference>
<dbReference type="InterPro" id="IPR012910">
    <property type="entry name" value="Plug_dom"/>
</dbReference>
<gene>
    <name evidence="12" type="ORF">HMPREF9445_01885</name>
</gene>
<evidence type="ECO:0000256" key="4">
    <source>
        <dbReference type="ARBA" id="ARBA00022692"/>
    </source>
</evidence>
<keyword evidence="6 8" id="KW-0472">Membrane</keyword>
<keyword evidence="3 8" id="KW-1134">Transmembrane beta strand</keyword>
<dbReference type="Proteomes" id="UP000010321">
    <property type="component" value="Unassembled WGS sequence"/>
</dbReference>
<dbReference type="Gene3D" id="2.170.130.10">
    <property type="entry name" value="TonB-dependent receptor, plug domain"/>
    <property type="match status" value="1"/>
</dbReference>
<proteinExistence type="inferred from homology"/>
<reference evidence="12 13" key="1">
    <citation type="submission" date="2011-02" db="EMBL/GenBank/DDBJ databases">
        <authorList>
            <person name="Weinstock G."/>
            <person name="Sodergren E."/>
            <person name="Clifton S."/>
            <person name="Fulton L."/>
            <person name="Fulton B."/>
            <person name="Courtney L."/>
            <person name="Fronick C."/>
            <person name="Harrison M."/>
            <person name="Strong C."/>
            <person name="Farmer C."/>
            <person name="Delahaunty K."/>
            <person name="Markovic C."/>
            <person name="Hall O."/>
            <person name="Minx P."/>
            <person name="Tomlinson C."/>
            <person name="Mitreva M."/>
            <person name="Hou S."/>
            <person name="Chen J."/>
            <person name="Wollam A."/>
            <person name="Pepin K.H."/>
            <person name="Johnson M."/>
            <person name="Bhonagiri V."/>
            <person name="Zhang X."/>
            <person name="Suruliraj S."/>
            <person name="Warren W."/>
            <person name="Chinwalla A."/>
            <person name="Mardis E.R."/>
            <person name="Wilson R.K."/>
        </authorList>
    </citation>
    <scope>NUCLEOTIDE SEQUENCE [LARGE SCALE GENOMIC DNA]</scope>
    <source>
        <strain evidence="12 13">YIT 12056</strain>
    </source>
</reference>
<evidence type="ECO:0000256" key="3">
    <source>
        <dbReference type="ARBA" id="ARBA00022452"/>
    </source>
</evidence>
<dbReference type="Pfam" id="PF00593">
    <property type="entry name" value="TonB_dep_Rec_b-barrel"/>
    <property type="match status" value="1"/>
</dbReference>
<dbReference type="InterPro" id="IPR023997">
    <property type="entry name" value="TonB-dep_OMP_SusC/RagA_CS"/>
</dbReference>
<evidence type="ECO:0000256" key="9">
    <source>
        <dbReference type="RuleBase" id="RU003357"/>
    </source>
</evidence>
<evidence type="ECO:0000256" key="5">
    <source>
        <dbReference type="ARBA" id="ARBA00023077"/>
    </source>
</evidence>
<dbReference type="InterPro" id="IPR037066">
    <property type="entry name" value="Plug_dom_sf"/>
</dbReference>
<evidence type="ECO:0000256" key="1">
    <source>
        <dbReference type="ARBA" id="ARBA00004571"/>
    </source>
</evidence>
<comment type="caution">
    <text evidence="12">The sequence shown here is derived from an EMBL/GenBank/DDBJ whole genome shotgun (WGS) entry which is preliminary data.</text>
</comment>
<evidence type="ECO:0000256" key="8">
    <source>
        <dbReference type="PROSITE-ProRule" id="PRU01360"/>
    </source>
</evidence>
<dbReference type="NCBIfam" id="TIGR04056">
    <property type="entry name" value="OMP_RagA_SusC"/>
    <property type="match status" value="1"/>
</dbReference>
<dbReference type="InterPro" id="IPR039426">
    <property type="entry name" value="TonB-dep_rcpt-like"/>
</dbReference>
<evidence type="ECO:0000259" key="11">
    <source>
        <dbReference type="Pfam" id="PF07715"/>
    </source>
</evidence>
<dbReference type="PROSITE" id="PS52016">
    <property type="entry name" value="TONB_DEPENDENT_REC_3"/>
    <property type="match status" value="1"/>
</dbReference>
<keyword evidence="5 9" id="KW-0798">TonB box</keyword>
<dbReference type="EMBL" id="AFBM01000022">
    <property type="protein sequence ID" value="EGF51394.1"/>
    <property type="molecule type" value="Genomic_DNA"/>
</dbReference>
<dbReference type="InterPro" id="IPR036942">
    <property type="entry name" value="Beta-barrel_TonB_sf"/>
</dbReference>
<evidence type="ECO:0000256" key="6">
    <source>
        <dbReference type="ARBA" id="ARBA00023136"/>
    </source>
</evidence>
<name>A0ABP2KQH9_9BACE</name>
<sequence length="992" mass="109404">MLGNILAQEITGKVLEQETSEPLIGVSVSVENSTKGTITGLDGSYSVPAKKGDVLVFSYIGMITQKVTVQNEKVINVHLSQNENMLEELVVVGYGTMRKEDLTGAISSLKGKDIEATTSSNVLEGIAGKLPGVQVVQNSGTPGGDVTVRIRGIGTINNADPLYVVDGMPVNGGIWFLNSNDIQSIDVLKDASATAIYGSRGANGVVMVTTKKGIKGKTQVSVDYGYGFQKIAKKYDMMNAADYAALHNEMRKNAGFELNPDFANPSSLGNGTDWLNQIFETAPIHKVSATISGGNKTVHTTSLGYYKQDGILKSTGYEKVTLQSNLCSEISSKFRLTTNIALSGEKRDNQDAYTVIANAMRILPSIPVYDGDNNYGGPTGSSELNGSAINPVGILNTQTNTANAYRGIANVSGEYDIASFLQFKTVVGVEAGYNYNDSYIPKYKWGNAQQDETKQTTSSAYEVLTVWDNTLTFNKTFNKHAITALVGTSFQNYTKRWLSASGTGRSSDATVELDNALEAESVGGNRSDWAIMSYLGRINYSYDNKYFLTASLRADGSSRFGPKNRYGYFPSFSGAWTISNEDFMQDNKVFSFLKLRAGYGMTGNQLIDNFIYTDRLDALGQYNFGSSSNSSSNTVGLIYPDKLSNPDIKWESVEQYNLGIDMAFLNNRISFTADFYLKNTNDMLTQVPVPQTSGSSLNSADWPYVNIGKVRNTGMEFSINTVNFETKDFKWNSGFNIAFNKNKVINIGGSDIFEYLLLLREGEPINVFYGYAVDHIYQNLDDVFTGPAMEMRASDKNSHNSQTNTSPGDIAFKKFTDGDVITEKDRTIIGNPHPKFTAGLNNSISYKNIDISFFLQAVYGNEIFNEIRREHESMSTTYNQLASTSNRWTGENSSYSMPRAIYADPNDNNRRSDRYVENGSFLKLRNLNIAYRLPERWTKSLSLQGVKVYANIDNLFTITKYSGLDPEVGVNGYDYVIYPPARTFMFGVNINF</sequence>
<keyword evidence="7 8" id="KW-0998">Cell outer membrane</keyword>
<dbReference type="Pfam" id="PF13715">
    <property type="entry name" value="CarbopepD_reg_2"/>
    <property type="match status" value="1"/>
</dbReference>
<protein>
    <submittedName>
        <fullName evidence="12">TonB-dependent receptor</fullName>
    </submittedName>
</protein>
<keyword evidence="12" id="KW-0675">Receptor</keyword>
<comment type="subcellular location">
    <subcellularLocation>
        <location evidence="1 8">Cell outer membrane</location>
        <topology evidence="1 8">Multi-pass membrane protein</topology>
    </subcellularLocation>
</comment>